<evidence type="ECO:0000259" key="1">
    <source>
        <dbReference type="Pfam" id="PF01979"/>
    </source>
</evidence>
<sequence length="450" mass="48658">MQNTHDLPDREELVIRRADVVTMTAELGTLTAVDVHVGDGVIKGIGKDLVVPRGTRALDAAGWVVVPGFVDTHWHLWNSLMRGTVHSTPGCDYFSVKRAFAPYLETDDFYWSARFALAEAVLSGYTAVHNWDHNVRGGEDVDANLQAHLDSGLRGRFSFGPRDSLPAEELMDLDGLRDMIVRWSPERRDERISFGVALRGPHRSPPAVFRREWAAARELGLPITMHCDRCMREPGCASCNLTLLEDEGLLGPDVQIVHAVHASEDDVAALARTGTRVSVSPVTEMQTMGFPPIADFLRAGVPVSLSVDTLAMPTAADPVGQMRTVLSVEAARAGAGSVTAEQALAMATTVAAADLGLDRVAGSLAVGRKADLVLLGPSVNRLPAGEPIEGIVFNGHTRDVDTVIADGRVLKSDGRLVQESARHAVDEGARRRDRLIRRAQEDGVWPTTVT</sequence>
<dbReference type="Gene3D" id="3.20.20.140">
    <property type="entry name" value="Metal-dependent hydrolases"/>
    <property type="match status" value="1"/>
</dbReference>
<evidence type="ECO:0000313" key="3">
    <source>
        <dbReference type="Proteomes" id="UP001597229"/>
    </source>
</evidence>
<reference evidence="3" key="1">
    <citation type="journal article" date="2019" name="Int. J. Syst. Evol. Microbiol.">
        <title>The Global Catalogue of Microorganisms (GCM) 10K type strain sequencing project: providing services to taxonomists for standard genome sequencing and annotation.</title>
        <authorList>
            <consortium name="The Broad Institute Genomics Platform"/>
            <consortium name="The Broad Institute Genome Sequencing Center for Infectious Disease"/>
            <person name="Wu L."/>
            <person name="Ma J."/>
        </authorList>
    </citation>
    <scope>NUCLEOTIDE SEQUENCE [LARGE SCALE GENOMIC DNA]</scope>
    <source>
        <strain evidence="3">CCUG 52478</strain>
    </source>
</reference>
<dbReference type="PANTHER" id="PTHR43794:SF5">
    <property type="entry name" value="CHLOROHYDROLASE FAMILY PROTEIN"/>
    <property type="match status" value="1"/>
</dbReference>
<dbReference type="PANTHER" id="PTHR43794">
    <property type="entry name" value="AMINOHYDROLASE SSNA-RELATED"/>
    <property type="match status" value="1"/>
</dbReference>
<feature type="domain" description="Amidohydrolase-related" evidence="1">
    <location>
        <begin position="64"/>
        <end position="409"/>
    </location>
</feature>
<proteinExistence type="predicted"/>
<name>A0ABW3VVJ1_9ACTN</name>
<dbReference type="Gene3D" id="2.30.40.10">
    <property type="entry name" value="Urease, subunit C, domain 1"/>
    <property type="match status" value="1"/>
</dbReference>
<dbReference type="SUPFAM" id="SSF51338">
    <property type="entry name" value="Composite domain of metallo-dependent hydrolases"/>
    <property type="match status" value="1"/>
</dbReference>
<dbReference type="Pfam" id="PF01979">
    <property type="entry name" value="Amidohydro_1"/>
    <property type="match status" value="1"/>
</dbReference>
<dbReference type="Proteomes" id="UP001597229">
    <property type="component" value="Unassembled WGS sequence"/>
</dbReference>
<dbReference type="InterPro" id="IPR032466">
    <property type="entry name" value="Metal_Hydrolase"/>
</dbReference>
<dbReference type="EMBL" id="JBHTLX010000006">
    <property type="protein sequence ID" value="MFD1247081.1"/>
    <property type="molecule type" value="Genomic_DNA"/>
</dbReference>
<keyword evidence="3" id="KW-1185">Reference proteome</keyword>
<accession>A0ABW3VVJ1</accession>
<dbReference type="InterPro" id="IPR011059">
    <property type="entry name" value="Metal-dep_hydrolase_composite"/>
</dbReference>
<dbReference type="RefSeq" id="WP_367920384.1">
    <property type="nucleotide sequence ID" value="NZ_BAABAC010000031.1"/>
</dbReference>
<dbReference type="InterPro" id="IPR050287">
    <property type="entry name" value="MTA/SAH_deaminase"/>
</dbReference>
<protein>
    <submittedName>
        <fullName evidence="2">Amidohydrolase family protein</fullName>
    </submittedName>
</protein>
<gene>
    <name evidence="2" type="ORF">ACFQ3F_04720</name>
</gene>
<dbReference type="InterPro" id="IPR006680">
    <property type="entry name" value="Amidohydro-rel"/>
</dbReference>
<evidence type="ECO:0000313" key="2">
    <source>
        <dbReference type="EMBL" id="MFD1247081.1"/>
    </source>
</evidence>
<organism evidence="2 3">
    <name type="scientific">Nocardioides ginsengisoli</name>
    <dbReference type="NCBI Taxonomy" id="363868"/>
    <lineage>
        <taxon>Bacteria</taxon>
        <taxon>Bacillati</taxon>
        <taxon>Actinomycetota</taxon>
        <taxon>Actinomycetes</taxon>
        <taxon>Propionibacteriales</taxon>
        <taxon>Nocardioidaceae</taxon>
        <taxon>Nocardioides</taxon>
    </lineage>
</organism>
<comment type="caution">
    <text evidence="2">The sequence shown here is derived from an EMBL/GenBank/DDBJ whole genome shotgun (WGS) entry which is preliminary data.</text>
</comment>
<dbReference type="SUPFAM" id="SSF51556">
    <property type="entry name" value="Metallo-dependent hydrolases"/>
    <property type="match status" value="1"/>
</dbReference>